<evidence type="ECO:0000313" key="2">
    <source>
        <dbReference type="EMBL" id="CAF1294457.1"/>
    </source>
</evidence>
<sequence length="65" mass="7753">LVRAACICSHVDDFNSERIRIDMSLLLNEYPPYFITKHFKHFFQLNNATSIVQLLDEKAYQRLHQ</sequence>
<dbReference type="Proteomes" id="UP000663854">
    <property type="component" value="Unassembled WGS sequence"/>
</dbReference>
<dbReference type="InterPro" id="IPR058912">
    <property type="entry name" value="HTH_animal"/>
</dbReference>
<dbReference type="EMBL" id="CAJNOL010003639">
    <property type="protein sequence ID" value="CAF1569532.1"/>
    <property type="molecule type" value="Genomic_DNA"/>
</dbReference>
<name>A0A815YDR9_9BILA</name>
<dbReference type="Proteomes" id="UP000663870">
    <property type="component" value="Unassembled WGS sequence"/>
</dbReference>
<protein>
    <recommendedName>
        <fullName evidence="1">Helix-turn-helix domain-containing protein</fullName>
    </recommendedName>
</protein>
<accession>A0A815YDR9</accession>
<dbReference type="EMBL" id="CAJNOH010002458">
    <property type="protein sequence ID" value="CAF1294457.1"/>
    <property type="molecule type" value="Genomic_DNA"/>
</dbReference>
<keyword evidence="4" id="KW-1185">Reference proteome</keyword>
<feature type="domain" description="Helix-turn-helix" evidence="1">
    <location>
        <begin position="2"/>
        <end position="40"/>
    </location>
</feature>
<dbReference type="AlphaFoldDB" id="A0A815YDR9"/>
<proteinExistence type="predicted"/>
<gene>
    <name evidence="3" type="ORF">JXQ802_LOCUS45071</name>
    <name evidence="2" type="ORF">PYM288_LOCUS29573</name>
</gene>
<evidence type="ECO:0000313" key="3">
    <source>
        <dbReference type="EMBL" id="CAF1569532.1"/>
    </source>
</evidence>
<feature type="non-terminal residue" evidence="3">
    <location>
        <position position="1"/>
    </location>
</feature>
<reference evidence="3" key="1">
    <citation type="submission" date="2021-02" db="EMBL/GenBank/DDBJ databases">
        <authorList>
            <person name="Nowell W R."/>
        </authorList>
    </citation>
    <scope>NUCLEOTIDE SEQUENCE</scope>
</reference>
<evidence type="ECO:0000313" key="4">
    <source>
        <dbReference type="Proteomes" id="UP000663870"/>
    </source>
</evidence>
<comment type="caution">
    <text evidence="3">The sequence shown here is derived from an EMBL/GenBank/DDBJ whole genome shotgun (WGS) entry which is preliminary data.</text>
</comment>
<dbReference type="Pfam" id="PF26215">
    <property type="entry name" value="HTH_animal"/>
    <property type="match status" value="1"/>
</dbReference>
<organism evidence="3 4">
    <name type="scientific">Rotaria sordida</name>
    <dbReference type="NCBI Taxonomy" id="392033"/>
    <lineage>
        <taxon>Eukaryota</taxon>
        <taxon>Metazoa</taxon>
        <taxon>Spiralia</taxon>
        <taxon>Gnathifera</taxon>
        <taxon>Rotifera</taxon>
        <taxon>Eurotatoria</taxon>
        <taxon>Bdelloidea</taxon>
        <taxon>Philodinida</taxon>
        <taxon>Philodinidae</taxon>
        <taxon>Rotaria</taxon>
    </lineage>
</organism>
<evidence type="ECO:0000259" key="1">
    <source>
        <dbReference type="Pfam" id="PF26215"/>
    </source>
</evidence>